<dbReference type="InterPro" id="IPR027417">
    <property type="entry name" value="P-loop_NTPase"/>
</dbReference>
<keyword evidence="5" id="KW-0472">Membrane</keyword>
<dbReference type="InterPro" id="IPR027094">
    <property type="entry name" value="Mitofusin_fam"/>
</dbReference>
<evidence type="ECO:0000313" key="9">
    <source>
        <dbReference type="Proteomes" id="UP000239936"/>
    </source>
</evidence>
<evidence type="ECO:0000259" key="7">
    <source>
        <dbReference type="Pfam" id="PF00350"/>
    </source>
</evidence>
<evidence type="ECO:0000256" key="3">
    <source>
        <dbReference type="ARBA" id="ARBA00022801"/>
    </source>
</evidence>
<name>A0A2S7XM55_9GAMM</name>
<evidence type="ECO:0000256" key="6">
    <source>
        <dbReference type="SAM" id="Coils"/>
    </source>
</evidence>
<feature type="domain" description="Dynamin N-terminal" evidence="7">
    <location>
        <begin position="99"/>
        <end position="247"/>
    </location>
</feature>
<dbReference type="Proteomes" id="UP000239936">
    <property type="component" value="Unassembled WGS sequence"/>
</dbReference>
<comment type="subcellular location">
    <subcellularLocation>
        <location evidence="1">Membrane</location>
    </subcellularLocation>
</comment>
<dbReference type="RefSeq" id="WP_105075012.1">
    <property type="nucleotide sequence ID" value="NZ_PPGH01000041.1"/>
</dbReference>
<keyword evidence="9" id="KW-1185">Reference proteome</keyword>
<dbReference type="GO" id="GO:0016020">
    <property type="term" value="C:membrane"/>
    <property type="evidence" value="ECO:0007669"/>
    <property type="project" value="UniProtKB-SubCell"/>
</dbReference>
<accession>A0A2S7XM55</accession>
<dbReference type="Pfam" id="PF00350">
    <property type="entry name" value="Dynamin_N"/>
    <property type="match status" value="1"/>
</dbReference>
<keyword evidence="6" id="KW-0175">Coiled coil</keyword>
<keyword evidence="4" id="KW-0342">GTP-binding</keyword>
<dbReference type="OrthoDB" id="8541181at2"/>
<reference evidence="8 9" key="1">
    <citation type="submission" date="2018-01" db="EMBL/GenBank/DDBJ databases">
        <title>The complete genome sequence of Chromatium okenii LaCa, a purple sulfur bacterium with a turbulent life.</title>
        <authorList>
            <person name="Luedin S.M."/>
            <person name="Liechti N."/>
            <person name="Storelli N."/>
            <person name="Danza F."/>
            <person name="Wittwer M."/>
            <person name="Pothier J.F."/>
            <person name="Tonolla M.A."/>
        </authorList>
    </citation>
    <scope>NUCLEOTIDE SEQUENCE [LARGE SCALE GENOMIC DNA]</scope>
    <source>
        <strain evidence="8 9">LaCa</strain>
    </source>
</reference>
<organism evidence="8 9">
    <name type="scientific">Chromatium okenii</name>
    <dbReference type="NCBI Taxonomy" id="61644"/>
    <lineage>
        <taxon>Bacteria</taxon>
        <taxon>Pseudomonadati</taxon>
        <taxon>Pseudomonadota</taxon>
        <taxon>Gammaproteobacteria</taxon>
        <taxon>Chromatiales</taxon>
        <taxon>Chromatiaceae</taxon>
        <taxon>Chromatium</taxon>
    </lineage>
</organism>
<evidence type="ECO:0000313" key="8">
    <source>
        <dbReference type="EMBL" id="PQJ94815.1"/>
    </source>
</evidence>
<dbReference type="InterPro" id="IPR045063">
    <property type="entry name" value="Dynamin_N"/>
</dbReference>
<keyword evidence="2" id="KW-0547">Nucleotide-binding</keyword>
<dbReference type="GO" id="GO:0003924">
    <property type="term" value="F:GTPase activity"/>
    <property type="evidence" value="ECO:0007669"/>
    <property type="project" value="InterPro"/>
</dbReference>
<dbReference type="Gene3D" id="3.40.50.300">
    <property type="entry name" value="P-loop containing nucleotide triphosphate hydrolases"/>
    <property type="match status" value="1"/>
</dbReference>
<evidence type="ECO:0000256" key="1">
    <source>
        <dbReference type="ARBA" id="ARBA00004370"/>
    </source>
</evidence>
<gene>
    <name evidence="8" type="ORF">CXB77_18365</name>
</gene>
<proteinExistence type="predicted"/>
<evidence type="ECO:0000256" key="4">
    <source>
        <dbReference type="ARBA" id="ARBA00023134"/>
    </source>
</evidence>
<dbReference type="PANTHER" id="PTHR10465:SF0">
    <property type="entry name" value="SARCALUMENIN"/>
    <property type="match status" value="1"/>
</dbReference>
<dbReference type="EMBL" id="PPGH01000041">
    <property type="protein sequence ID" value="PQJ94815.1"/>
    <property type="molecule type" value="Genomic_DNA"/>
</dbReference>
<feature type="coiled-coil region" evidence="6">
    <location>
        <begin position="364"/>
        <end position="394"/>
    </location>
</feature>
<evidence type="ECO:0000256" key="2">
    <source>
        <dbReference type="ARBA" id="ARBA00022741"/>
    </source>
</evidence>
<dbReference type="AlphaFoldDB" id="A0A2S7XM55"/>
<keyword evidence="3" id="KW-0378">Hydrolase</keyword>
<sequence length="434" mass="49378">MTTTMIAPAMSTEALESRYRLLCRACHTDVDDSPVQHQLATELKQLQTILLQDLPALARRGSPDNFADLWENLKQELERFHEFCEFPDLAQKVVVGLGGAFSAGKSSFINALLGQKRLVTEVDETTSLPTYLLHGSEEHITALNLFKRRVRLSQAEFLSLTHDEKLKYGSQVSALLYSAFVSVPEFTFRNLALLDTPGYSKPDDPHWHERSDAHLARSQLNSAQFLIWLISAEAGTISEADLKFLASLRPGIPRLIIISRADKRVPEDIVRMVALVRSILANRALTAVDVIPFSTRKQQNFPLNPITQYLNTWNATPRAPGFALNFKRQFSAYQRFLDNEQHLARRRLNRLNRILALTDDEEILADARDLRDLAERELRKLHQISEDLRGLRQRFFQGLKTIGDEVGIPLPEPQDIDLLETHEVDMLDLLRKLG</sequence>
<comment type="caution">
    <text evidence="8">The sequence shown here is derived from an EMBL/GenBank/DDBJ whole genome shotgun (WGS) entry which is preliminary data.</text>
</comment>
<dbReference type="PANTHER" id="PTHR10465">
    <property type="entry name" value="TRANSMEMBRANE GTPASE FZO1"/>
    <property type="match status" value="1"/>
</dbReference>
<dbReference type="SUPFAM" id="SSF52540">
    <property type="entry name" value="P-loop containing nucleoside triphosphate hydrolases"/>
    <property type="match status" value="1"/>
</dbReference>
<protein>
    <recommendedName>
        <fullName evidence="7">Dynamin N-terminal domain-containing protein</fullName>
    </recommendedName>
</protein>
<dbReference type="GO" id="GO:0005525">
    <property type="term" value="F:GTP binding"/>
    <property type="evidence" value="ECO:0007669"/>
    <property type="project" value="UniProtKB-KW"/>
</dbReference>
<evidence type="ECO:0000256" key="5">
    <source>
        <dbReference type="ARBA" id="ARBA00023136"/>
    </source>
</evidence>